<keyword evidence="2" id="KW-1185">Reference proteome</keyword>
<dbReference type="AlphaFoldDB" id="A0A2B7XPL4"/>
<dbReference type="Gene3D" id="3.50.50.60">
    <property type="entry name" value="FAD/NAD(P)-binding domain"/>
    <property type="match status" value="1"/>
</dbReference>
<comment type="caution">
    <text evidence="1">The sequence shown here is derived from an EMBL/GenBank/DDBJ whole genome shotgun (WGS) entry which is preliminary data.</text>
</comment>
<protein>
    <recommendedName>
        <fullName evidence="3">L-ornithine N(5)-monooxygenase</fullName>
    </recommendedName>
</protein>
<dbReference type="EMBL" id="PDNB01000083">
    <property type="protein sequence ID" value="PGH10703.1"/>
    <property type="molecule type" value="Genomic_DNA"/>
</dbReference>
<organism evidence="1 2">
    <name type="scientific">Helicocarpus griseus UAMH5409</name>
    <dbReference type="NCBI Taxonomy" id="1447875"/>
    <lineage>
        <taxon>Eukaryota</taxon>
        <taxon>Fungi</taxon>
        <taxon>Dikarya</taxon>
        <taxon>Ascomycota</taxon>
        <taxon>Pezizomycotina</taxon>
        <taxon>Eurotiomycetes</taxon>
        <taxon>Eurotiomycetidae</taxon>
        <taxon>Onygenales</taxon>
        <taxon>Ajellomycetaceae</taxon>
        <taxon>Helicocarpus</taxon>
    </lineage>
</organism>
<evidence type="ECO:0008006" key="3">
    <source>
        <dbReference type="Google" id="ProtNLM"/>
    </source>
</evidence>
<evidence type="ECO:0000313" key="1">
    <source>
        <dbReference type="EMBL" id="PGH10703.1"/>
    </source>
</evidence>
<name>A0A2B7XPL4_9EURO</name>
<accession>A0A2B7XPL4</accession>
<reference evidence="1 2" key="1">
    <citation type="submission" date="2017-10" db="EMBL/GenBank/DDBJ databases">
        <title>Comparative genomics in systemic dimorphic fungi from Ajellomycetaceae.</title>
        <authorList>
            <person name="Munoz J.F."/>
            <person name="Mcewen J.G."/>
            <person name="Clay O.K."/>
            <person name="Cuomo C.A."/>
        </authorList>
    </citation>
    <scope>NUCLEOTIDE SEQUENCE [LARGE SCALE GENOMIC DNA]</scope>
    <source>
        <strain evidence="1 2">UAMH5409</strain>
    </source>
</reference>
<dbReference type="PANTHER" id="PTHR15192:SF8">
    <property type="entry name" value="FAD_NAD(P)-BINDING DOMAIN-CONTAINING PROTEIN"/>
    <property type="match status" value="1"/>
</dbReference>
<dbReference type="STRING" id="1447875.A0A2B7XPL4"/>
<dbReference type="InterPro" id="IPR036188">
    <property type="entry name" value="FAD/NAD-bd_sf"/>
</dbReference>
<dbReference type="Proteomes" id="UP000223968">
    <property type="component" value="Unassembled WGS sequence"/>
</dbReference>
<sequence>MAEISPGPTSVDVVIVGNGPSAMILSYILHGHIPFYNPDKPHPDPLLHAKLKDNPQLLHLDIDHLTNHFGASRFSYSTQALPVNVLLDALLRPNGDDDEGVETSIQWRHMPEKAVSHLIFGDAKQPGGQWTECPEGTTPDIQSLSYAGMLSLPGYSFSEHHQRVHCCPLPPFTRPSRQAVAEYLAAYANAVGISEFIRCGQEIQGIVRKGNGFYIGSHNINCNKLILASGIFAERIPPRPLLLPLLELPPPSPTQSRLDPLLVIGSGFSAADVIISSHPNQKIIHIFKWQPETNPSPLKSCHQQAYPEYAGIYRLMKRAFAQLNQKNPAKPPRLARGNSIPFLESRNWQEDYEGMPNTYITDVALIGDAAMVTLRRQDGTTVSRQVSGLAYMVGRRSTLDYLSTDLQAEIFGNHLPKDRSKWISRQTMRAKALEGLEVAKNVFVIGSLTGDSLIRFAYGGCIYAAGEIMQLEGHRENSSAPEESGTKTANGTLPITKDAFINGAEEHNHVNGFTNGSLI</sequence>
<dbReference type="SUPFAM" id="SSF51905">
    <property type="entry name" value="FAD/NAD(P)-binding domain"/>
    <property type="match status" value="1"/>
</dbReference>
<dbReference type="OrthoDB" id="412005at2759"/>
<dbReference type="InterPro" id="IPR029731">
    <property type="entry name" value="OSGIN1/2"/>
</dbReference>
<evidence type="ECO:0000313" key="2">
    <source>
        <dbReference type="Proteomes" id="UP000223968"/>
    </source>
</evidence>
<gene>
    <name evidence="1" type="ORF">AJ79_05294</name>
</gene>
<proteinExistence type="predicted"/>
<dbReference type="PANTHER" id="PTHR15192">
    <property type="entry name" value="PROTEIN CBG05349"/>
    <property type="match status" value="1"/>
</dbReference>